<proteinExistence type="predicted"/>
<dbReference type="Pfam" id="PF00664">
    <property type="entry name" value="ABC_membrane"/>
    <property type="match status" value="1"/>
</dbReference>
<keyword evidence="1 4" id="KW-0812">Transmembrane</keyword>
<sequence length="155" mass="17036">MNERKSEIESIEQTQCVTELLEKKPKWRHLFAFTTTHHLYYLSGAGLSSAAAAALRTALAIILGRVFDIIAAFGNGEITASEALASVSGYSIILVAMGTLQWVTNSTFLALWLMFGELQAKKIRRALFEGLMVMERAWIDSLPNGTTGLVASIQR</sequence>
<dbReference type="Proteomes" id="UP000235728">
    <property type="component" value="Unassembled WGS sequence"/>
</dbReference>
<evidence type="ECO:0000256" key="3">
    <source>
        <dbReference type="ARBA" id="ARBA00023136"/>
    </source>
</evidence>
<reference evidence="6 7" key="1">
    <citation type="journal article" date="2016" name="Appl. Microbiol. Biotechnol.">
        <title>Characterization of T-DNA insertion mutants with decreased virulence in the entomopathogenic fungus Beauveria bassiana JEF-007.</title>
        <authorList>
            <person name="Kim S."/>
            <person name="Lee S.J."/>
            <person name="Nai Y.S."/>
            <person name="Yu J.S."/>
            <person name="Lee M.R."/>
            <person name="Yang Y.T."/>
            <person name="Kim J.S."/>
        </authorList>
    </citation>
    <scope>NUCLEOTIDE SEQUENCE [LARGE SCALE GENOMIC DNA]</scope>
    <source>
        <strain evidence="6 7">JEF-007</strain>
    </source>
</reference>
<accession>A0A2N6NAC5</accession>
<dbReference type="EMBL" id="MRVG01000014">
    <property type="protein sequence ID" value="PMB64218.1"/>
    <property type="molecule type" value="Genomic_DNA"/>
</dbReference>
<gene>
    <name evidence="6" type="ORF">BM221_010012</name>
</gene>
<dbReference type="InterPro" id="IPR011527">
    <property type="entry name" value="ABC1_TM_dom"/>
</dbReference>
<evidence type="ECO:0000259" key="5">
    <source>
        <dbReference type="PROSITE" id="PS50929"/>
    </source>
</evidence>
<evidence type="ECO:0000256" key="2">
    <source>
        <dbReference type="ARBA" id="ARBA00022989"/>
    </source>
</evidence>
<evidence type="ECO:0000256" key="1">
    <source>
        <dbReference type="ARBA" id="ARBA00022692"/>
    </source>
</evidence>
<dbReference type="InterPro" id="IPR036640">
    <property type="entry name" value="ABC1_TM_sf"/>
</dbReference>
<evidence type="ECO:0000313" key="6">
    <source>
        <dbReference type="EMBL" id="PMB64218.1"/>
    </source>
</evidence>
<dbReference type="Gene3D" id="1.20.1560.10">
    <property type="entry name" value="ABC transporter type 1, transmembrane domain"/>
    <property type="match status" value="1"/>
</dbReference>
<dbReference type="SUPFAM" id="SSF90123">
    <property type="entry name" value="ABC transporter transmembrane region"/>
    <property type="match status" value="1"/>
</dbReference>
<feature type="transmembrane region" description="Helical" evidence="4">
    <location>
        <begin position="87"/>
        <end position="115"/>
    </location>
</feature>
<dbReference type="GO" id="GO:0140359">
    <property type="term" value="F:ABC-type transporter activity"/>
    <property type="evidence" value="ECO:0007669"/>
    <property type="project" value="InterPro"/>
</dbReference>
<evidence type="ECO:0000313" key="7">
    <source>
        <dbReference type="Proteomes" id="UP000235728"/>
    </source>
</evidence>
<dbReference type="GO" id="GO:0016020">
    <property type="term" value="C:membrane"/>
    <property type="evidence" value="ECO:0007669"/>
    <property type="project" value="InterPro"/>
</dbReference>
<feature type="transmembrane region" description="Helical" evidence="4">
    <location>
        <begin position="39"/>
        <end position="67"/>
    </location>
</feature>
<feature type="domain" description="ABC transmembrane type-1" evidence="5">
    <location>
        <begin position="44"/>
        <end position="155"/>
    </location>
</feature>
<keyword evidence="2 4" id="KW-1133">Transmembrane helix</keyword>
<organism evidence="6 7">
    <name type="scientific">Beauveria bassiana</name>
    <name type="common">White muscardine disease fungus</name>
    <name type="synonym">Tritirachium shiotae</name>
    <dbReference type="NCBI Taxonomy" id="176275"/>
    <lineage>
        <taxon>Eukaryota</taxon>
        <taxon>Fungi</taxon>
        <taxon>Dikarya</taxon>
        <taxon>Ascomycota</taxon>
        <taxon>Pezizomycotina</taxon>
        <taxon>Sordariomycetes</taxon>
        <taxon>Hypocreomycetidae</taxon>
        <taxon>Hypocreales</taxon>
        <taxon>Cordycipitaceae</taxon>
        <taxon>Beauveria</taxon>
    </lineage>
</organism>
<dbReference type="GO" id="GO:0005524">
    <property type="term" value="F:ATP binding"/>
    <property type="evidence" value="ECO:0007669"/>
    <property type="project" value="InterPro"/>
</dbReference>
<name>A0A2N6NAC5_BEABA</name>
<dbReference type="PROSITE" id="PS50929">
    <property type="entry name" value="ABC_TM1F"/>
    <property type="match status" value="1"/>
</dbReference>
<keyword evidence="3 4" id="KW-0472">Membrane</keyword>
<protein>
    <recommendedName>
        <fullName evidence="5">ABC transmembrane type-1 domain-containing protein</fullName>
    </recommendedName>
</protein>
<evidence type="ECO:0000256" key="4">
    <source>
        <dbReference type="SAM" id="Phobius"/>
    </source>
</evidence>
<dbReference type="AlphaFoldDB" id="A0A2N6NAC5"/>
<comment type="caution">
    <text evidence="6">The sequence shown here is derived from an EMBL/GenBank/DDBJ whole genome shotgun (WGS) entry which is preliminary data.</text>
</comment>